<evidence type="ECO:0000313" key="3">
    <source>
        <dbReference type="Proteomes" id="UP000029920"/>
    </source>
</evidence>
<keyword evidence="3" id="KW-1185">Reference proteome</keyword>
<reference evidence="2 3" key="1">
    <citation type="journal article" date="2014" name="Genome Announc.">
        <title>Draft genome sequences of eight enterohepatic helicobacter species isolated from both laboratory and wild rodents.</title>
        <authorList>
            <person name="Sheh A."/>
            <person name="Shen Z."/>
            <person name="Fox J.G."/>
        </authorList>
    </citation>
    <scope>NUCLEOTIDE SEQUENCE [LARGE SCALE GENOMIC DNA]</scope>
    <source>
        <strain evidence="2 3">MIT-03-7007</strain>
    </source>
</reference>
<sequence length="140" mass="16604">MIILFAWFILAVLSLIAATKEFQIHKEILINALENEKLEPVATFALRHSFSFWFIYKIFIAFIFLPFFKKNIDTEQETTEDLEFIQLLFLINVKAFWYNYIIVLLLSVIPIVLALMMDKSQEIVKGLKKTIFRDIYLRTC</sequence>
<organism evidence="2 3">
    <name type="scientific">Helicobacter apodemus</name>
    <dbReference type="NCBI Taxonomy" id="135569"/>
    <lineage>
        <taxon>Bacteria</taxon>
        <taxon>Pseudomonadati</taxon>
        <taxon>Campylobacterota</taxon>
        <taxon>Epsilonproteobacteria</taxon>
        <taxon>Campylobacterales</taxon>
        <taxon>Helicobacteraceae</taxon>
        <taxon>Helicobacter</taxon>
    </lineage>
</organism>
<keyword evidence="1" id="KW-0472">Membrane</keyword>
<feature type="transmembrane region" description="Helical" evidence="1">
    <location>
        <begin position="50"/>
        <end position="68"/>
    </location>
</feature>
<gene>
    <name evidence="2" type="ORF">LS72_010255</name>
</gene>
<dbReference type="EMBL" id="JRPC02000054">
    <property type="protein sequence ID" value="TLE13113.1"/>
    <property type="molecule type" value="Genomic_DNA"/>
</dbReference>
<accession>A0A4U8UDL4</accession>
<proteinExistence type="predicted"/>
<comment type="caution">
    <text evidence="2">The sequence shown here is derived from an EMBL/GenBank/DDBJ whole genome shotgun (WGS) entry which is preliminary data.</text>
</comment>
<feature type="transmembrane region" description="Helical" evidence="1">
    <location>
        <begin position="96"/>
        <end position="117"/>
    </location>
</feature>
<dbReference type="RefSeq" id="WP_138155337.1">
    <property type="nucleotide sequence ID" value="NZ_JRPC02000054.1"/>
</dbReference>
<name>A0A4U8UDL4_9HELI</name>
<keyword evidence="1" id="KW-1133">Transmembrane helix</keyword>
<protein>
    <submittedName>
        <fullName evidence="2">Uncharacterized protein</fullName>
    </submittedName>
</protein>
<dbReference type="Proteomes" id="UP000029920">
    <property type="component" value="Unassembled WGS sequence"/>
</dbReference>
<evidence type="ECO:0000256" key="1">
    <source>
        <dbReference type="SAM" id="Phobius"/>
    </source>
</evidence>
<evidence type="ECO:0000313" key="2">
    <source>
        <dbReference type="EMBL" id="TLE13113.1"/>
    </source>
</evidence>
<dbReference type="AlphaFoldDB" id="A0A4U8UDL4"/>
<keyword evidence="1" id="KW-0812">Transmembrane</keyword>